<reference evidence="3" key="1">
    <citation type="journal article" date="2011" name="Proc. Natl. Acad. Sci. U.S.A.">
        <title>Obligate biotrophy features unraveled by the genomic analysis of rust fungi.</title>
        <authorList>
            <person name="Duplessis S."/>
            <person name="Cuomo C.A."/>
            <person name="Lin Y.-C."/>
            <person name="Aerts A."/>
            <person name="Tisserant E."/>
            <person name="Veneault-Fourrey C."/>
            <person name="Joly D.L."/>
            <person name="Hacquard S."/>
            <person name="Amselem J."/>
            <person name="Cantarel B.L."/>
            <person name="Chiu R."/>
            <person name="Coutinho P.M."/>
            <person name="Feau N."/>
            <person name="Field M."/>
            <person name="Frey P."/>
            <person name="Gelhaye E."/>
            <person name="Goldberg J."/>
            <person name="Grabherr M.G."/>
            <person name="Kodira C.D."/>
            <person name="Kohler A."/>
            <person name="Kuees U."/>
            <person name="Lindquist E.A."/>
            <person name="Lucas S.M."/>
            <person name="Mago R."/>
            <person name="Mauceli E."/>
            <person name="Morin E."/>
            <person name="Murat C."/>
            <person name="Pangilinan J.L."/>
            <person name="Park R."/>
            <person name="Pearson M."/>
            <person name="Quesneville H."/>
            <person name="Rouhier N."/>
            <person name="Sakthikumar S."/>
            <person name="Salamov A.A."/>
            <person name="Schmutz J."/>
            <person name="Selles B."/>
            <person name="Shapiro H."/>
            <person name="Tanguay P."/>
            <person name="Tuskan G.A."/>
            <person name="Henrissat B."/>
            <person name="Van de Peer Y."/>
            <person name="Rouze P."/>
            <person name="Ellis J.G."/>
            <person name="Dodds P.N."/>
            <person name="Schein J.E."/>
            <person name="Zhong S."/>
            <person name="Hamelin R.C."/>
            <person name="Grigoriev I.V."/>
            <person name="Szabo L.J."/>
            <person name="Martin F."/>
        </authorList>
    </citation>
    <scope>NUCLEOTIDE SEQUENCE [LARGE SCALE GENOMIC DNA]</scope>
    <source>
        <strain evidence="3">98AG31 / pathotype 3-4-7</strain>
    </source>
</reference>
<dbReference type="VEuPathDB" id="FungiDB:MELLADRAFT_88424"/>
<accession>F4RRN8</accession>
<feature type="region of interest" description="Disordered" evidence="1">
    <location>
        <begin position="1"/>
        <end position="34"/>
    </location>
</feature>
<feature type="region of interest" description="Disordered" evidence="1">
    <location>
        <begin position="443"/>
        <end position="466"/>
    </location>
</feature>
<dbReference type="RefSeq" id="XP_007411743.1">
    <property type="nucleotide sequence ID" value="XM_007411681.1"/>
</dbReference>
<dbReference type="HOGENOM" id="CLU_442167_0_0_1"/>
<dbReference type="AlphaFoldDB" id="F4RRN8"/>
<feature type="region of interest" description="Disordered" evidence="1">
    <location>
        <begin position="480"/>
        <end position="511"/>
    </location>
</feature>
<evidence type="ECO:0000256" key="1">
    <source>
        <dbReference type="SAM" id="MobiDB-lite"/>
    </source>
</evidence>
<proteinExistence type="predicted"/>
<gene>
    <name evidence="2" type="ORF">MELLADRAFT_88424</name>
</gene>
<feature type="compositionally biased region" description="Polar residues" evidence="1">
    <location>
        <begin position="286"/>
        <end position="310"/>
    </location>
</feature>
<dbReference type="GeneID" id="18934871"/>
<sequence length="532" mass="58648">MPPKQQKTSKSARRRASEPWRSKVESAEGVETAENTGIRKQNVLDMSGQIHISTPHKLYITNRHRRIVHPLPSPVAGQLTGLTCPECPLTSTSQLRYCPPRFPNPANINWKCYQPNSHHAHGKGYVRTLKIEHLINEIRAINAGAQPPPAPGSLSGLLNVSNDEPNHLKKTTTSQLCPGYLGRTGATHQSSNKSNMKCSLRLCLLTSMTESPMKCCQMVQRVHGLTCNFKAHFYTALSSGDQHRSSPSINNFVPFHSNVYNQGPSQPLSQPSVLTQRPYQSLAVPSGSQQPKPRQIQSAQANRAVTSTLTPSQLSEYHENLKAVDLVAKSRDAAKREAARTIWIELWTKPGSSTLINAEAPNWPLFSLQECQIILDKCRKATSNTEDWESEIEYPPIPRKILVRLESISDSNCVGLSEAIIKMTTEGPYEPLTTPARCIITNSPNPPKITSSSLKSPVPVPARAPAPAPAVRNHLQLDVETSTEPATPDSLPLPSPQTIYSKENTNRSKDSEISDIECIGSSDLHVKYLARF</sequence>
<protein>
    <submittedName>
        <fullName evidence="2">Uncharacterized protein</fullName>
    </submittedName>
</protein>
<dbReference type="EMBL" id="GL883115">
    <property type="protein sequence ID" value="EGG04990.1"/>
    <property type="molecule type" value="Genomic_DNA"/>
</dbReference>
<dbReference type="KEGG" id="mlr:MELLADRAFT_88424"/>
<feature type="compositionally biased region" description="Basic and acidic residues" evidence="1">
    <location>
        <begin position="15"/>
        <end position="26"/>
    </location>
</feature>
<evidence type="ECO:0000313" key="3">
    <source>
        <dbReference type="Proteomes" id="UP000001072"/>
    </source>
</evidence>
<organism evidence="3">
    <name type="scientific">Melampsora larici-populina (strain 98AG31 / pathotype 3-4-7)</name>
    <name type="common">Poplar leaf rust fungus</name>
    <dbReference type="NCBI Taxonomy" id="747676"/>
    <lineage>
        <taxon>Eukaryota</taxon>
        <taxon>Fungi</taxon>
        <taxon>Dikarya</taxon>
        <taxon>Basidiomycota</taxon>
        <taxon>Pucciniomycotina</taxon>
        <taxon>Pucciniomycetes</taxon>
        <taxon>Pucciniales</taxon>
        <taxon>Melampsoraceae</taxon>
        <taxon>Melampsora</taxon>
    </lineage>
</organism>
<evidence type="ECO:0000313" key="2">
    <source>
        <dbReference type="EMBL" id="EGG04990.1"/>
    </source>
</evidence>
<keyword evidence="3" id="KW-1185">Reference proteome</keyword>
<feature type="region of interest" description="Disordered" evidence="1">
    <location>
        <begin position="280"/>
        <end position="310"/>
    </location>
</feature>
<feature type="compositionally biased region" description="Polar residues" evidence="1">
    <location>
        <begin position="443"/>
        <end position="455"/>
    </location>
</feature>
<name>F4RRN8_MELLP</name>
<dbReference type="OrthoDB" id="2505272at2759"/>
<dbReference type="InParanoid" id="F4RRN8"/>
<dbReference type="Proteomes" id="UP000001072">
    <property type="component" value="Unassembled WGS sequence"/>
</dbReference>